<evidence type="ECO:0000256" key="4">
    <source>
        <dbReference type="ARBA" id="ARBA00038168"/>
    </source>
</evidence>
<accession>A0ABR1NXT0</accession>
<evidence type="ECO:0000313" key="8">
    <source>
        <dbReference type="Proteomes" id="UP001430848"/>
    </source>
</evidence>
<keyword evidence="1" id="KW-0349">Heme</keyword>
<proteinExistence type="inferred from homology"/>
<comment type="similarity">
    <text evidence="4">Belongs to the cytochrome b5 family.</text>
</comment>
<evidence type="ECO:0000256" key="5">
    <source>
        <dbReference type="SAM" id="MobiDB-lite"/>
    </source>
</evidence>
<evidence type="ECO:0000313" key="7">
    <source>
        <dbReference type="EMBL" id="KAK7719380.1"/>
    </source>
</evidence>
<dbReference type="InterPro" id="IPR050668">
    <property type="entry name" value="Cytochrome_b5"/>
</dbReference>
<comment type="caution">
    <text evidence="7">The sequence shown here is derived from an EMBL/GenBank/DDBJ whole genome shotgun (WGS) entry which is preliminary data.</text>
</comment>
<dbReference type="PANTHER" id="PTHR19359">
    <property type="entry name" value="CYTOCHROME B5"/>
    <property type="match status" value="1"/>
</dbReference>
<dbReference type="SMART" id="SM01117">
    <property type="entry name" value="Cyt-b5"/>
    <property type="match status" value="2"/>
</dbReference>
<evidence type="ECO:0000256" key="1">
    <source>
        <dbReference type="ARBA" id="ARBA00022617"/>
    </source>
</evidence>
<feature type="compositionally biased region" description="Basic and acidic residues" evidence="5">
    <location>
        <begin position="904"/>
        <end position="919"/>
    </location>
</feature>
<dbReference type="Proteomes" id="UP001430848">
    <property type="component" value="Unassembled WGS sequence"/>
</dbReference>
<dbReference type="Pfam" id="PF00173">
    <property type="entry name" value="Cyt-b5"/>
    <property type="match status" value="1"/>
</dbReference>
<dbReference type="SUPFAM" id="SSF55856">
    <property type="entry name" value="Cytochrome b5-like heme/steroid binding domain"/>
    <property type="match status" value="1"/>
</dbReference>
<dbReference type="InterPro" id="IPR018506">
    <property type="entry name" value="Cyt_B5_heme-BS"/>
</dbReference>
<feature type="region of interest" description="Disordered" evidence="5">
    <location>
        <begin position="901"/>
        <end position="926"/>
    </location>
</feature>
<dbReference type="EMBL" id="JAKNSF020000080">
    <property type="protein sequence ID" value="KAK7719380.1"/>
    <property type="molecule type" value="Genomic_DNA"/>
</dbReference>
<keyword evidence="3" id="KW-0408">Iron</keyword>
<sequence length="926" mass="105212">MDPHLRGKHNGFDFVIMMLNPVFIWRLLDPNESVSSKTHATLVLAITMAHEMMHAIYRCKNMLAPAAEVHSDEPFYAPPGTRPEDSAWLSELGISWEQSMINGSVVERPIDRDSTGGLLMLSCDVPNNGLAQAYGKGIDLASRENKTWHAYAVPDFVAQQFGSDEFWQTHVVKYGLPALHFPKLFRSVCDLYEAGQPALCQAEFAPKEFHAKLQEYAERATTRQNQWDLLRPWMYEKSLEWYGSVYSQRWLRDRSVRFRVAHRQGDEWVGQQCFRNLGATTQWGDIFTTNGSLLDKDEDWLDQAVAYLMMVIMPIRTTRFRRRIPYFPQDEHSPSAAAAADAAARSARPFELKVAGGDGDWDESHLETRNIRFAPNDPNNLMGTRASLMAILKDEIPNRQKLLPVPDPVYQAIKAMFDNVDREEPQYQVSDKWLSNQIGFVLPPWQTEQAKKNVGYSPYAQAAQGLDEVYYTVGEAGDHLSSGDLWVIADDGAHGYDVYDATDVIEEMWADDNAAFTLNDHCERTLLGLKALPHLQRNLEEQAEPLGKLILPMRRHEIAERDGRHGKPLWISVGNDVYDISKFPFESDKQRNLMTSIPGGNPWKAIFKDGTIDYDQLIIDLQPYRCAVVAAQVSDKGPGPTEEFHFTLQEVACHVYPETTMYTIIRGQVYNLNGYMDFHPGGRTILRQWAGRDSTQEFERFHADADRCLADFDYLRVGRIVGVKAMDHLTHNEVALNGHVYDLSRIGSGQPEREFIRELDSRGLRSKDMTSVLNDDFMLPPESLKLLPGRPDLITAKLAVPLREIDLATLRANNGSHMPLPEGMKVPRNRVEADLQMPLWVAYEDLVYDMTAVSKWGPENVKTWLNGHDHRYRGAIIPPCELATHLQRDFGCRVIGRLVRNPGRPRDDGSGGDDGDGRANQRRRLY</sequence>
<name>A0ABR1NXT0_DIAER</name>
<gene>
    <name evidence="7" type="ORF">SLS63_010129</name>
</gene>
<dbReference type="PROSITE" id="PS00191">
    <property type="entry name" value="CYTOCHROME_B5_1"/>
    <property type="match status" value="1"/>
</dbReference>
<dbReference type="Gene3D" id="3.10.120.10">
    <property type="entry name" value="Cytochrome b5-like heme/steroid binding domain"/>
    <property type="match status" value="1"/>
</dbReference>
<feature type="domain" description="Cytochrome b5 heme-binding" evidence="6">
    <location>
        <begin position="643"/>
        <end position="721"/>
    </location>
</feature>
<keyword evidence="8" id="KW-1185">Reference proteome</keyword>
<evidence type="ECO:0000256" key="3">
    <source>
        <dbReference type="ARBA" id="ARBA00023004"/>
    </source>
</evidence>
<evidence type="ECO:0000256" key="2">
    <source>
        <dbReference type="ARBA" id="ARBA00022723"/>
    </source>
</evidence>
<keyword evidence="2" id="KW-0479">Metal-binding</keyword>
<organism evidence="7 8">
    <name type="scientific">Diaporthe eres</name>
    <name type="common">Phomopsis oblonga</name>
    <dbReference type="NCBI Taxonomy" id="83184"/>
    <lineage>
        <taxon>Eukaryota</taxon>
        <taxon>Fungi</taxon>
        <taxon>Dikarya</taxon>
        <taxon>Ascomycota</taxon>
        <taxon>Pezizomycotina</taxon>
        <taxon>Sordariomycetes</taxon>
        <taxon>Sordariomycetidae</taxon>
        <taxon>Diaporthales</taxon>
        <taxon>Diaporthaceae</taxon>
        <taxon>Diaporthe</taxon>
        <taxon>Diaporthe eres species complex</taxon>
    </lineage>
</organism>
<dbReference type="InterPro" id="IPR036400">
    <property type="entry name" value="Cyt_B5-like_heme/steroid_sf"/>
</dbReference>
<protein>
    <recommendedName>
        <fullName evidence="6">Cytochrome b5 heme-binding domain-containing protein</fullName>
    </recommendedName>
</protein>
<dbReference type="InterPro" id="IPR001199">
    <property type="entry name" value="Cyt_B5-like_heme/steroid-bd"/>
</dbReference>
<reference evidence="7 8" key="1">
    <citation type="submission" date="2024-02" db="EMBL/GenBank/DDBJ databases">
        <title>De novo assembly and annotation of 12 fungi associated with fruit tree decline syndrome in Ontario, Canada.</title>
        <authorList>
            <person name="Sulman M."/>
            <person name="Ellouze W."/>
            <person name="Ilyukhin E."/>
        </authorList>
    </citation>
    <scope>NUCLEOTIDE SEQUENCE [LARGE SCALE GENOMIC DNA]</scope>
    <source>
        <strain evidence="7 8">M169</strain>
    </source>
</reference>
<dbReference type="PROSITE" id="PS50255">
    <property type="entry name" value="CYTOCHROME_B5_2"/>
    <property type="match status" value="1"/>
</dbReference>
<evidence type="ECO:0000259" key="6">
    <source>
        <dbReference type="PROSITE" id="PS50255"/>
    </source>
</evidence>